<evidence type="ECO:0000313" key="4">
    <source>
        <dbReference type="Proteomes" id="UP000321947"/>
    </source>
</evidence>
<accession>A0A5A7SU82</accession>
<evidence type="ECO:0000313" key="1">
    <source>
        <dbReference type="EMBL" id="KAA0032815.1"/>
    </source>
</evidence>
<dbReference type="EMBL" id="SSTE01021217">
    <property type="protein sequence ID" value="KAA0032815.1"/>
    <property type="molecule type" value="Genomic_DNA"/>
</dbReference>
<sequence>MRPNKGQQRDRIQILRKEVVFQRVVSTAGNQDILPNTVQMWRFKGTHELCCNRLISLTDKTKLKLVLVEPKDLEGPSYNESTPSGEVLSVEQVYRDCEVSIESITMKVDLHLFELDELYVILRMDFLTKYHAILDCSNKKVVLRDSRKFEITFEGDKKVNLGRIIFVLKARKLMKKGHTAYLAYVVDTHAHKDPN</sequence>
<evidence type="ECO:0000313" key="2">
    <source>
        <dbReference type="EMBL" id="TYK30373.1"/>
    </source>
</evidence>
<reference evidence="3 4" key="1">
    <citation type="submission" date="2019-08" db="EMBL/GenBank/DDBJ databases">
        <title>Draft genome sequences of two oriental melons (Cucumis melo L. var makuwa).</title>
        <authorList>
            <person name="Kwon S.-Y."/>
        </authorList>
    </citation>
    <scope>NUCLEOTIDE SEQUENCE [LARGE SCALE GENOMIC DNA]</scope>
    <source>
        <strain evidence="4">cv. Chang Bougi</strain>
        <strain evidence="3">cv. SW 3</strain>
        <tissue evidence="1">Leaf</tissue>
    </source>
</reference>
<gene>
    <name evidence="2" type="ORF">E5676_scaffold575G00400</name>
    <name evidence="1" type="ORF">E6C27_scaffold708G00690</name>
</gene>
<dbReference type="Proteomes" id="UP000321393">
    <property type="component" value="Unassembled WGS sequence"/>
</dbReference>
<keyword evidence="1" id="KW-0645">Protease</keyword>
<comment type="caution">
    <text evidence="1">The sequence shown here is derived from an EMBL/GenBank/DDBJ whole genome shotgun (WGS) entry which is preliminary data.</text>
</comment>
<dbReference type="OrthoDB" id="786726at2759"/>
<dbReference type="AlphaFoldDB" id="A0A5A7SU82"/>
<evidence type="ECO:0000313" key="3">
    <source>
        <dbReference type="Proteomes" id="UP000321393"/>
    </source>
</evidence>
<dbReference type="GO" id="GO:0006508">
    <property type="term" value="P:proteolysis"/>
    <property type="evidence" value="ECO:0007669"/>
    <property type="project" value="UniProtKB-KW"/>
</dbReference>
<dbReference type="Pfam" id="PF08284">
    <property type="entry name" value="RVP_2"/>
    <property type="match status" value="1"/>
</dbReference>
<dbReference type="InterPro" id="IPR021109">
    <property type="entry name" value="Peptidase_aspartic_dom_sf"/>
</dbReference>
<name>A0A5A7SU82_CUCMM</name>
<dbReference type="GO" id="GO:0008233">
    <property type="term" value="F:peptidase activity"/>
    <property type="evidence" value="ECO:0007669"/>
    <property type="project" value="UniProtKB-KW"/>
</dbReference>
<keyword evidence="1" id="KW-0378">Hydrolase</keyword>
<dbReference type="EMBL" id="SSTD01000651">
    <property type="protein sequence ID" value="TYK30373.1"/>
    <property type="molecule type" value="Genomic_DNA"/>
</dbReference>
<organism evidence="1 3">
    <name type="scientific">Cucumis melo var. makuwa</name>
    <name type="common">Oriental melon</name>
    <dbReference type="NCBI Taxonomy" id="1194695"/>
    <lineage>
        <taxon>Eukaryota</taxon>
        <taxon>Viridiplantae</taxon>
        <taxon>Streptophyta</taxon>
        <taxon>Embryophyta</taxon>
        <taxon>Tracheophyta</taxon>
        <taxon>Spermatophyta</taxon>
        <taxon>Magnoliopsida</taxon>
        <taxon>eudicotyledons</taxon>
        <taxon>Gunneridae</taxon>
        <taxon>Pentapetalae</taxon>
        <taxon>rosids</taxon>
        <taxon>fabids</taxon>
        <taxon>Cucurbitales</taxon>
        <taxon>Cucurbitaceae</taxon>
        <taxon>Benincaseae</taxon>
        <taxon>Cucumis</taxon>
    </lineage>
</organism>
<proteinExistence type="predicted"/>
<protein>
    <submittedName>
        <fullName evidence="1">Gag protease polyprotein-like protein</fullName>
    </submittedName>
</protein>
<dbReference type="Proteomes" id="UP000321947">
    <property type="component" value="Unassembled WGS sequence"/>
</dbReference>
<dbReference type="Gene3D" id="2.40.70.10">
    <property type="entry name" value="Acid Proteases"/>
    <property type="match status" value="1"/>
</dbReference>